<keyword evidence="2" id="KW-1185">Reference proteome</keyword>
<protein>
    <submittedName>
        <fullName evidence="1">Uncharacterized protein</fullName>
    </submittedName>
</protein>
<evidence type="ECO:0000313" key="2">
    <source>
        <dbReference type="Proteomes" id="UP000031668"/>
    </source>
</evidence>
<dbReference type="EMBL" id="JWZT01004917">
    <property type="protein sequence ID" value="KII62626.1"/>
    <property type="molecule type" value="Genomic_DNA"/>
</dbReference>
<evidence type="ECO:0000313" key="1">
    <source>
        <dbReference type="EMBL" id="KII62626.1"/>
    </source>
</evidence>
<gene>
    <name evidence="1" type="ORF">RF11_01028</name>
</gene>
<comment type="caution">
    <text evidence="1">The sequence shown here is derived from an EMBL/GenBank/DDBJ whole genome shotgun (WGS) entry which is preliminary data.</text>
</comment>
<dbReference type="AlphaFoldDB" id="A0A0C2MM09"/>
<reference evidence="1 2" key="1">
    <citation type="journal article" date="2014" name="Genome Biol. Evol.">
        <title>The genome of the myxosporean Thelohanellus kitauei shows adaptations to nutrient acquisition within its fish host.</title>
        <authorList>
            <person name="Yang Y."/>
            <person name="Xiong J."/>
            <person name="Zhou Z."/>
            <person name="Huo F."/>
            <person name="Miao W."/>
            <person name="Ran C."/>
            <person name="Liu Y."/>
            <person name="Zhang J."/>
            <person name="Feng J."/>
            <person name="Wang M."/>
            <person name="Wang M."/>
            <person name="Wang L."/>
            <person name="Yao B."/>
        </authorList>
    </citation>
    <scope>NUCLEOTIDE SEQUENCE [LARGE SCALE GENOMIC DNA]</scope>
    <source>
        <strain evidence="1">Wuqing</strain>
    </source>
</reference>
<proteinExistence type="predicted"/>
<accession>A0A0C2MM09</accession>
<organism evidence="1 2">
    <name type="scientific">Thelohanellus kitauei</name>
    <name type="common">Myxosporean</name>
    <dbReference type="NCBI Taxonomy" id="669202"/>
    <lineage>
        <taxon>Eukaryota</taxon>
        <taxon>Metazoa</taxon>
        <taxon>Cnidaria</taxon>
        <taxon>Myxozoa</taxon>
        <taxon>Myxosporea</taxon>
        <taxon>Bivalvulida</taxon>
        <taxon>Platysporina</taxon>
        <taxon>Myxobolidae</taxon>
        <taxon>Thelohanellus</taxon>
    </lineage>
</organism>
<name>A0A0C2MM09_THEKT</name>
<dbReference type="Proteomes" id="UP000031668">
    <property type="component" value="Unassembled WGS sequence"/>
</dbReference>
<sequence length="133" mass="15195">MNPYAIDTEEKLALAARAASSQLVSYWIVNSGSSTEEFWTIGILSLCIWQIVPLCQLYLNATASFSLALKHDKHHIQSYSRSLSKAKQQLENSDLGLVSRMPQTRQRYLRLDSSDHIVLHPGDRYRHLHSLEQ</sequence>